<dbReference type="Proteomes" id="UP000240424">
    <property type="component" value="Unassembled WGS sequence"/>
</dbReference>
<gene>
    <name evidence="1" type="ORF">MNAB215_4651</name>
</gene>
<protein>
    <submittedName>
        <fullName evidence="1">Mycobacterium numidiamassiliense ORFan</fullName>
    </submittedName>
</protein>
<dbReference type="EMBL" id="FUEZ01000004">
    <property type="protein sequence ID" value="SPM42431.1"/>
    <property type="molecule type" value="Genomic_DNA"/>
</dbReference>
<organism evidence="1 2">
    <name type="scientific">Mycobacterium numidiamassiliense</name>
    <dbReference type="NCBI Taxonomy" id="1841861"/>
    <lineage>
        <taxon>Bacteria</taxon>
        <taxon>Bacillati</taxon>
        <taxon>Actinomycetota</taxon>
        <taxon>Actinomycetes</taxon>
        <taxon>Mycobacteriales</taxon>
        <taxon>Mycobacteriaceae</taxon>
        <taxon>Mycobacterium</taxon>
    </lineage>
</organism>
<name>A0A2U3PFA4_9MYCO</name>
<evidence type="ECO:0000313" key="2">
    <source>
        <dbReference type="Proteomes" id="UP000240424"/>
    </source>
</evidence>
<reference evidence="1 2" key="1">
    <citation type="submission" date="2017-01" db="EMBL/GenBank/DDBJ databases">
        <authorList>
            <consortium name="Urmite Genomes"/>
        </authorList>
    </citation>
    <scope>NUCLEOTIDE SEQUENCE [LARGE SCALE GENOMIC DNA]</scope>
    <source>
        <strain evidence="1 2">AB215</strain>
    </source>
</reference>
<evidence type="ECO:0000313" key="1">
    <source>
        <dbReference type="EMBL" id="SPM42431.1"/>
    </source>
</evidence>
<keyword evidence="2" id="KW-1185">Reference proteome</keyword>
<sequence>MNRQYAKLVVVGVATIPELPSNCGYSGSSVPLIRD</sequence>
<accession>A0A2U3PFA4</accession>
<dbReference type="AlphaFoldDB" id="A0A2U3PFA4"/>
<proteinExistence type="predicted"/>
<dbReference type="STRING" id="1841861.GCA_900157365_02971"/>